<dbReference type="PANTHER" id="PTHR21716:SF53">
    <property type="entry name" value="PERMEASE PERM-RELATED"/>
    <property type="match status" value="1"/>
</dbReference>
<comment type="similarity">
    <text evidence="2">Belongs to the autoinducer-2 exporter (AI-2E) (TC 2.A.86) family.</text>
</comment>
<dbReference type="PANTHER" id="PTHR21716">
    <property type="entry name" value="TRANSMEMBRANE PROTEIN"/>
    <property type="match status" value="1"/>
</dbReference>
<dbReference type="InterPro" id="IPR002549">
    <property type="entry name" value="AI-2E-like"/>
</dbReference>
<dbReference type="EMBL" id="JAKZMM010000037">
    <property type="protein sequence ID" value="MCJ2381561.1"/>
    <property type="molecule type" value="Genomic_DNA"/>
</dbReference>
<feature type="transmembrane region" description="Helical" evidence="9">
    <location>
        <begin position="14"/>
        <end position="32"/>
    </location>
</feature>
<evidence type="ECO:0000256" key="3">
    <source>
        <dbReference type="ARBA" id="ARBA00022448"/>
    </source>
</evidence>
<evidence type="ECO:0000256" key="7">
    <source>
        <dbReference type="ARBA" id="ARBA00023136"/>
    </source>
</evidence>
<feature type="transmembrane region" description="Helical" evidence="9">
    <location>
        <begin position="321"/>
        <end position="352"/>
    </location>
</feature>
<evidence type="ECO:0000256" key="5">
    <source>
        <dbReference type="ARBA" id="ARBA00022692"/>
    </source>
</evidence>
<keyword evidence="3" id="KW-0813">Transport</keyword>
<feature type="transmembrane region" description="Helical" evidence="9">
    <location>
        <begin position="70"/>
        <end position="93"/>
    </location>
</feature>
<dbReference type="Pfam" id="PF01594">
    <property type="entry name" value="AI-2E_transport"/>
    <property type="match status" value="1"/>
</dbReference>
<feature type="transmembrane region" description="Helical" evidence="9">
    <location>
        <begin position="250"/>
        <end position="272"/>
    </location>
</feature>
<keyword evidence="6 9" id="KW-1133">Transmembrane helix</keyword>
<sequence>MDSMFDKPFTFDRVVRIGIGVLLISALLYLIVVLRNALLPFLIAWLMAYMCQPFVKFFQYKLKLKSRILSILAVLISICLIIALVTVMVVPSISEESERLLQLLSNRQATPGYIPLIPNSWVEYLENSIDPEALRDFVNKENILQAIKQIAPKAWHLLTSTFSVLVSVTIVFVIFLYFIFILLDYEKIASGWLRLIPERYRPFISQLADDVELSMNRYFRGQSLIALCVGVLLAIGFKIINFPLAVTLGLFIGCLNLIPYLQTIGLIPMALLSLLRSAETGENFWILFGLSLLVLGIVQAIQDLYLTPRIMGKAMGLNPAIILLSLSIWGTLLGFIGLIIALPLTTLCLSYYKRFVLMESLDISPQNEVTDPENKAEKPVQTKEIEEK</sequence>
<dbReference type="RefSeq" id="WP_243325954.1">
    <property type="nucleotide sequence ID" value="NZ_JAKZMM010000037.1"/>
</dbReference>
<comment type="subcellular location">
    <subcellularLocation>
        <location evidence="1">Cell membrane</location>
        <topology evidence="1">Multi-pass membrane protein</topology>
    </subcellularLocation>
</comment>
<feature type="transmembrane region" description="Helical" evidence="9">
    <location>
        <begin position="162"/>
        <end position="185"/>
    </location>
</feature>
<organism evidence="10 11">
    <name type="scientific">Parabacteroides faecalis</name>
    <dbReference type="NCBI Taxonomy" id="2924040"/>
    <lineage>
        <taxon>Bacteria</taxon>
        <taxon>Pseudomonadati</taxon>
        <taxon>Bacteroidota</taxon>
        <taxon>Bacteroidia</taxon>
        <taxon>Bacteroidales</taxon>
        <taxon>Tannerellaceae</taxon>
        <taxon>Parabacteroides</taxon>
    </lineage>
</organism>
<evidence type="ECO:0000256" key="9">
    <source>
        <dbReference type="SAM" id="Phobius"/>
    </source>
</evidence>
<evidence type="ECO:0000256" key="4">
    <source>
        <dbReference type="ARBA" id="ARBA00022475"/>
    </source>
</evidence>
<evidence type="ECO:0000256" key="6">
    <source>
        <dbReference type="ARBA" id="ARBA00022989"/>
    </source>
</evidence>
<dbReference type="Proteomes" id="UP001165444">
    <property type="component" value="Unassembled WGS sequence"/>
</dbReference>
<gene>
    <name evidence="10" type="ORF">MUN53_13245</name>
</gene>
<proteinExistence type="inferred from homology"/>
<keyword evidence="11" id="KW-1185">Reference proteome</keyword>
<feature type="compositionally biased region" description="Basic and acidic residues" evidence="8">
    <location>
        <begin position="372"/>
        <end position="388"/>
    </location>
</feature>
<evidence type="ECO:0000256" key="1">
    <source>
        <dbReference type="ARBA" id="ARBA00004651"/>
    </source>
</evidence>
<keyword evidence="7 9" id="KW-0472">Membrane</keyword>
<evidence type="ECO:0000313" key="11">
    <source>
        <dbReference type="Proteomes" id="UP001165444"/>
    </source>
</evidence>
<feature type="region of interest" description="Disordered" evidence="8">
    <location>
        <begin position="366"/>
        <end position="388"/>
    </location>
</feature>
<comment type="caution">
    <text evidence="10">The sequence shown here is derived from an EMBL/GenBank/DDBJ whole genome shotgun (WGS) entry which is preliminary data.</text>
</comment>
<keyword evidence="5 9" id="KW-0812">Transmembrane</keyword>
<evidence type="ECO:0000256" key="2">
    <source>
        <dbReference type="ARBA" id="ARBA00009773"/>
    </source>
</evidence>
<name>A0ABT0C3J4_9BACT</name>
<evidence type="ECO:0000313" key="10">
    <source>
        <dbReference type="EMBL" id="MCJ2381561.1"/>
    </source>
</evidence>
<protein>
    <submittedName>
        <fullName evidence="10">AI-2E family transporter</fullName>
    </submittedName>
</protein>
<accession>A0ABT0C3J4</accession>
<feature type="transmembrane region" description="Helical" evidence="9">
    <location>
        <begin position="224"/>
        <end position="244"/>
    </location>
</feature>
<keyword evidence="4" id="KW-1003">Cell membrane</keyword>
<feature type="transmembrane region" description="Helical" evidence="9">
    <location>
        <begin position="38"/>
        <end position="58"/>
    </location>
</feature>
<evidence type="ECO:0000256" key="8">
    <source>
        <dbReference type="SAM" id="MobiDB-lite"/>
    </source>
</evidence>
<reference evidence="10 11" key="1">
    <citation type="submission" date="2022-03" db="EMBL/GenBank/DDBJ databases">
        <title>Parabacteroides sp. nov. isolated from swine feces.</title>
        <authorList>
            <person name="Bak J.E."/>
        </authorList>
    </citation>
    <scope>NUCLEOTIDE SEQUENCE [LARGE SCALE GENOMIC DNA]</scope>
    <source>
        <strain evidence="10 11">AGMB00274</strain>
    </source>
</reference>
<feature type="transmembrane region" description="Helical" evidence="9">
    <location>
        <begin position="284"/>
        <end position="301"/>
    </location>
</feature>